<comment type="catalytic activity">
    <reaction evidence="14">
        <text>L-threonyl-[protein] + ATP = O-phospho-L-threonyl-[protein] + ADP + H(+)</text>
        <dbReference type="Rhea" id="RHEA:46608"/>
        <dbReference type="Rhea" id="RHEA-COMP:11060"/>
        <dbReference type="Rhea" id="RHEA-COMP:11605"/>
        <dbReference type="ChEBI" id="CHEBI:15378"/>
        <dbReference type="ChEBI" id="CHEBI:30013"/>
        <dbReference type="ChEBI" id="CHEBI:30616"/>
        <dbReference type="ChEBI" id="CHEBI:61977"/>
        <dbReference type="ChEBI" id="CHEBI:456216"/>
        <dbReference type="EC" id="2.7.11.1"/>
    </reaction>
</comment>
<feature type="compositionally biased region" description="Low complexity" evidence="16">
    <location>
        <begin position="918"/>
        <end position="930"/>
    </location>
</feature>
<keyword evidence="9 17" id="KW-0732">Signal</keyword>
<dbReference type="InterPro" id="IPR001611">
    <property type="entry name" value="Leu-rich_rpt"/>
</dbReference>
<evidence type="ECO:0000313" key="19">
    <source>
        <dbReference type="EnsemblPlants" id="LPERR01G03660.1"/>
    </source>
</evidence>
<keyword evidence="11" id="KW-0418">Kinase</keyword>
<dbReference type="GO" id="GO:0005886">
    <property type="term" value="C:plasma membrane"/>
    <property type="evidence" value="ECO:0007669"/>
    <property type="project" value="UniProtKB-SubCell"/>
</dbReference>
<evidence type="ECO:0000256" key="8">
    <source>
        <dbReference type="ARBA" id="ARBA00022692"/>
    </source>
</evidence>
<dbReference type="Pfam" id="PF13855">
    <property type="entry name" value="LRR_8"/>
    <property type="match status" value="1"/>
</dbReference>
<proteinExistence type="inferred from homology"/>
<evidence type="ECO:0000256" key="1">
    <source>
        <dbReference type="ARBA" id="ARBA00004167"/>
    </source>
</evidence>
<dbReference type="InterPro" id="IPR003591">
    <property type="entry name" value="Leu-rich_rpt_typical-subtyp"/>
</dbReference>
<keyword evidence="10" id="KW-0677">Repeat</keyword>
<evidence type="ECO:0000256" key="3">
    <source>
        <dbReference type="ARBA" id="ARBA00009592"/>
    </source>
</evidence>
<evidence type="ECO:0000256" key="7">
    <source>
        <dbReference type="ARBA" id="ARBA00022614"/>
    </source>
</evidence>
<comment type="catalytic activity">
    <reaction evidence="15">
        <text>L-seryl-[protein] + ATP = O-phospho-L-seryl-[protein] + ADP + H(+)</text>
        <dbReference type="Rhea" id="RHEA:17989"/>
        <dbReference type="Rhea" id="RHEA-COMP:9863"/>
        <dbReference type="Rhea" id="RHEA-COMP:11604"/>
        <dbReference type="ChEBI" id="CHEBI:15378"/>
        <dbReference type="ChEBI" id="CHEBI:29999"/>
        <dbReference type="ChEBI" id="CHEBI:30616"/>
        <dbReference type="ChEBI" id="CHEBI:83421"/>
        <dbReference type="ChEBI" id="CHEBI:456216"/>
        <dbReference type="EC" id="2.7.11.1"/>
    </reaction>
</comment>
<dbReference type="HOGENOM" id="CLU_000288_18_3_1"/>
<dbReference type="Gramene" id="LPERR01G03660.1">
    <property type="protein sequence ID" value="LPERR01G03660.1"/>
    <property type="gene ID" value="LPERR01G03660"/>
</dbReference>
<reference evidence="20" key="2">
    <citation type="submission" date="2013-12" db="EMBL/GenBank/DDBJ databases">
        <authorList>
            <person name="Yu Y."/>
            <person name="Lee S."/>
            <person name="de Baynast K."/>
            <person name="Wissotski M."/>
            <person name="Liu L."/>
            <person name="Talag J."/>
            <person name="Goicoechea J."/>
            <person name="Angelova A."/>
            <person name="Jetty R."/>
            <person name="Kudrna D."/>
            <person name="Golser W."/>
            <person name="Rivera L."/>
            <person name="Zhang J."/>
            <person name="Wing R."/>
        </authorList>
    </citation>
    <scope>NUCLEOTIDE SEQUENCE</scope>
</reference>
<evidence type="ECO:0000256" key="12">
    <source>
        <dbReference type="ARBA" id="ARBA00022989"/>
    </source>
</evidence>
<feature type="signal peptide" evidence="17">
    <location>
        <begin position="1"/>
        <end position="26"/>
    </location>
</feature>
<dbReference type="Pfam" id="PF08263">
    <property type="entry name" value="LRRNT_2"/>
    <property type="match status" value="1"/>
</dbReference>
<dbReference type="Proteomes" id="UP000032180">
    <property type="component" value="Chromosome 1"/>
</dbReference>
<comment type="similarity">
    <text evidence="3">Belongs to the RLP family.</text>
</comment>
<organism evidence="19 20">
    <name type="scientific">Leersia perrieri</name>
    <dbReference type="NCBI Taxonomy" id="77586"/>
    <lineage>
        <taxon>Eukaryota</taxon>
        <taxon>Viridiplantae</taxon>
        <taxon>Streptophyta</taxon>
        <taxon>Embryophyta</taxon>
        <taxon>Tracheophyta</taxon>
        <taxon>Spermatophyta</taxon>
        <taxon>Magnoliopsida</taxon>
        <taxon>Liliopsida</taxon>
        <taxon>Poales</taxon>
        <taxon>Poaceae</taxon>
        <taxon>BOP clade</taxon>
        <taxon>Oryzoideae</taxon>
        <taxon>Oryzeae</taxon>
        <taxon>Oryzinae</taxon>
        <taxon>Leersia</taxon>
    </lineage>
</organism>
<keyword evidence="5" id="KW-1003">Cell membrane</keyword>
<evidence type="ECO:0000256" key="15">
    <source>
        <dbReference type="ARBA" id="ARBA00048679"/>
    </source>
</evidence>
<evidence type="ECO:0000256" key="16">
    <source>
        <dbReference type="SAM" id="MobiDB-lite"/>
    </source>
</evidence>
<keyword evidence="12" id="KW-1133">Transmembrane helix</keyword>
<protein>
    <recommendedName>
        <fullName evidence="4">non-specific serine/threonine protein kinase</fullName>
        <ecNumber evidence="4">2.7.11.1</ecNumber>
    </recommendedName>
</protein>
<sequence>MSSISTKQRFPILILLICCCSIYTAATNDTASPCRPDQASSLLQFKASFVGTTLPSWRAGSDCCHWQGVGCDMASGRVISLDISELNLKSNRLDPALFNLTSLRILSLASNYFWEAPLPASGFERLTDMIHLNFSNSGFSGQIPIGISRLKKLVTLDFSSNGDVLYFDEPSFQTVIANLSNLRELRLDGDQFEGQFPAKIFQLKIFEEIGYWHNRNSKELPSLKCELPSLKELIFLGIENSGLEVEKLALPCVGHLKQLTDLTLYQYDLSQSTLSWIGNLTSLERLEMSGRNLPMPVPHQIANLANLTSLMLRDGDYGQQQQVPSWISNFTKLTQLDISYAPFSGSIPSTIGNLSQLEYFTSLYCLLNGKIPHSLFALPRLEQFVASGNQFSGSLEDIPSPLTSSLSVIDLSENQLSGLIPKSFFQLTNLRSLDLYSNKLTGTVELSPVWRLKWLNFLRLSNNLISLVDDEDETFPSILNINTLILASCHLTKLPGALKHLGAISDLDLSSNQITGAIPSWIWKNHLNKLDLSHNKFTSLELSPSLVNMTTLTYLNLSFNRIQGSIPIPVTTVAEIVLDYSNNNFSSIIPNFGIYLENASYINFSNNKLSGHVPTSICKASKVVIMDLSGNNYSGSVPTCLTESVNLSVLKLRNNQFQGVLPENSREGCNLQSIDANGNQIEGKLPRSLSYCQELELLDVGNNQIVGSFPFWLGTLPNLRVLVLSGHFTRLQIIDLASNHFSENIHSEWFEHFESMMENISDKSEILRYYTNTSLKGSYQDTTFVTYKGGSLLFTKILRTFKMIDLSDNSFGGPIPKSLGKLVLLHGLNLSHNDFIGQIPSQLSSLAQLESLDLSWNRLSGEIPPELTSLTSLAWLNISYNNLTGRIPQGNQFVSFSNSSFEGNVNLCGKPLSKQCDTPGSTPPSASAPSDANSFWQDRLGALDEPQTFRPISPKKSDSKEEGIEIRILTYLEGPEQA</sequence>
<dbReference type="FunFam" id="3.80.10.10:FF:000213">
    <property type="entry name" value="Tyrosine-sulfated glycopeptide receptor 1"/>
    <property type="match status" value="1"/>
</dbReference>
<dbReference type="Pfam" id="PF00560">
    <property type="entry name" value="LRR_1"/>
    <property type="match status" value="7"/>
</dbReference>
<dbReference type="InterPro" id="IPR032675">
    <property type="entry name" value="LRR_dom_sf"/>
</dbReference>
<reference evidence="19 20" key="1">
    <citation type="submission" date="2012-08" db="EMBL/GenBank/DDBJ databases">
        <title>Oryza genome evolution.</title>
        <authorList>
            <person name="Wing R.A."/>
        </authorList>
    </citation>
    <scope>NUCLEOTIDE SEQUENCE</scope>
</reference>
<dbReference type="GO" id="GO:0004674">
    <property type="term" value="F:protein serine/threonine kinase activity"/>
    <property type="evidence" value="ECO:0007669"/>
    <property type="project" value="UniProtKB-KW"/>
</dbReference>
<keyword evidence="7" id="KW-0433">Leucine-rich repeat</keyword>
<dbReference type="FunFam" id="3.80.10.10:FF:000095">
    <property type="entry name" value="LRR receptor-like serine/threonine-protein kinase GSO1"/>
    <property type="match status" value="1"/>
</dbReference>
<evidence type="ECO:0000256" key="2">
    <source>
        <dbReference type="ARBA" id="ARBA00004236"/>
    </source>
</evidence>
<evidence type="ECO:0000256" key="14">
    <source>
        <dbReference type="ARBA" id="ARBA00047899"/>
    </source>
</evidence>
<dbReference type="EnsemblPlants" id="LPERR01G03660.1">
    <property type="protein sequence ID" value="LPERR01G03660.1"/>
    <property type="gene ID" value="LPERR01G03660"/>
</dbReference>
<accession>A0A0D9UX33</accession>
<evidence type="ECO:0000313" key="20">
    <source>
        <dbReference type="Proteomes" id="UP000032180"/>
    </source>
</evidence>
<dbReference type="SMART" id="SM00365">
    <property type="entry name" value="LRR_SD22"/>
    <property type="match status" value="6"/>
</dbReference>
<dbReference type="PANTHER" id="PTHR48060">
    <property type="entry name" value="DNA DAMAGE-REPAIR/TOLERATION PROTEIN DRT100"/>
    <property type="match status" value="1"/>
</dbReference>
<evidence type="ECO:0000256" key="9">
    <source>
        <dbReference type="ARBA" id="ARBA00022729"/>
    </source>
</evidence>
<dbReference type="InterPro" id="IPR013210">
    <property type="entry name" value="LRR_N_plant-typ"/>
</dbReference>
<evidence type="ECO:0000256" key="4">
    <source>
        <dbReference type="ARBA" id="ARBA00012513"/>
    </source>
</evidence>
<keyword evidence="8" id="KW-0812">Transmembrane</keyword>
<dbReference type="STRING" id="77586.A0A0D9UX33"/>
<dbReference type="AlphaFoldDB" id="A0A0D9UX33"/>
<feature type="chain" id="PRO_5002346969" description="non-specific serine/threonine protein kinase" evidence="17">
    <location>
        <begin position="27"/>
        <end position="978"/>
    </location>
</feature>
<dbReference type="Gene3D" id="3.80.10.10">
    <property type="entry name" value="Ribonuclease Inhibitor"/>
    <property type="match status" value="5"/>
</dbReference>
<keyword evidence="13" id="KW-0472">Membrane</keyword>
<evidence type="ECO:0000256" key="11">
    <source>
        <dbReference type="ARBA" id="ARBA00022777"/>
    </source>
</evidence>
<dbReference type="InterPro" id="IPR053211">
    <property type="entry name" value="DNA_repair-toleration"/>
</dbReference>
<dbReference type="PROSITE" id="PS51450">
    <property type="entry name" value="LRR"/>
    <property type="match status" value="1"/>
</dbReference>
<keyword evidence="11" id="KW-0808">Transferase</keyword>
<keyword evidence="20" id="KW-1185">Reference proteome</keyword>
<feature type="domain" description="Leucine-rich repeat-containing N-terminal plant-type" evidence="18">
    <location>
        <begin position="36"/>
        <end position="72"/>
    </location>
</feature>
<dbReference type="SMART" id="SM00369">
    <property type="entry name" value="LRR_TYP"/>
    <property type="match status" value="7"/>
</dbReference>
<evidence type="ECO:0000256" key="6">
    <source>
        <dbReference type="ARBA" id="ARBA00022527"/>
    </source>
</evidence>
<name>A0A0D9UX33_9ORYZ</name>
<dbReference type="eggNOG" id="KOG0619">
    <property type="taxonomic scope" value="Eukaryota"/>
</dbReference>
<dbReference type="PRINTS" id="PR00019">
    <property type="entry name" value="LEURICHRPT"/>
</dbReference>
<dbReference type="EC" id="2.7.11.1" evidence="4"/>
<feature type="region of interest" description="Disordered" evidence="16">
    <location>
        <begin position="915"/>
        <end position="961"/>
    </location>
</feature>
<dbReference type="PANTHER" id="PTHR48060:SF21">
    <property type="entry name" value="L DOMAIN-LIKE PROTEIN"/>
    <property type="match status" value="1"/>
</dbReference>
<reference evidence="19" key="3">
    <citation type="submission" date="2015-04" db="UniProtKB">
        <authorList>
            <consortium name="EnsemblPlants"/>
        </authorList>
    </citation>
    <scope>IDENTIFICATION</scope>
</reference>
<evidence type="ECO:0000256" key="17">
    <source>
        <dbReference type="SAM" id="SignalP"/>
    </source>
</evidence>
<keyword evidence="6" id="KW-0723">Serine/threonine-protein kinase</keyword>
<dbReference type="SUPFAM" id="SSF52058">
    <property type="entry name" value="L domain-like"/>
    <property type="match status" value="3"/>
</dbReference>
<evidence type="ECO:0000256" key="13">
    <source>
        <dbReference type="ARBA" id="ARBA00023136"/>
    </source>
</evidence>
<evidence type="ECO:0000256" key="5">
    <source>
        <dbReference type="ARBA" id="ARBA00022475"/>
    </source>
</evidence>
<evidence type="ECO:0000259" key="18">
    <source>
        <dbReference type="Pfam" id="PF08263"/>
    </source>
</evidence>
<evidence type="ECO:0000256" key="10">
    <source>
        <dbReference type="ARBA" id="ARBA00022737"/>
    </source>
</evidence>
<comment type="subcellular location">
    <subcellularLocation>
        <location evidence="2">Cell membrane</location>
    </subcellularLocation>
    <subcellularLocation>
        <location evidence="1">Membrane</location>
        <topology evidence="1">Single-pass membrane protein</topology>
    </subcellularLocation>
</comment>